<evidence type="ECO:0000313" key="1">
    <source>
        <dbReference type="EMBL" id="KLU03026.1"/>
    </source>
</evidence>
<gene>
    <name evidence="1" type="ORF">RISK_004996</name>
</gene>
<evidence type="ECO:0000313" key="2">
    <source>
        <dbReference type="Proteomes" id="UP000036367"/>
    </source>
</evidence>
<protein>
    <submittedName>
        <fullName evidence="1">Uncharacterized protein</fullName>
    </submittedName>
</protein>
<name>A0A0J1B993_RHOIS</name>
<keyword evidence="2" id="KW-1185">Reference proteome</keyword>
<organism evidence="1 2">
    <name type="scientific">Rhodopirellula islandica</name>
    <dbReference type="NCBI Taxonomy" id="595434"/>
    <lineage>
        <taxon>Bacteria</taxon>
        <taxon>Pseudomonadati</taxon>
        <taxon>Planctomycetota</taxon>
        <taxon>Planctomycetia</taxon>
        <taxon>Pirellulales</taxon>
        <taxon>Pirellulaceae</taxon>
        <taxon>Rhodopirellula</taxon>
    </lineage>
</organism>
<proteinExistence type="predicted"/>
<accession>A0A0J1B993</accession>
<reference evidence="1" key="1">
    <citation type="submission" date="2015-05" db="EMBL/GenBank/DDBJ databases">
        <title>Permanent draft genome of Rhodopirellula islandicus K833.</title>
        <authorList>
            <person name="Kizina J."/>
            <person name="Richter M."/>
            <person name="Glockner F.O."/>
            <person name="Harder J."/>
        </authorList>
    </citation>
    <scope>NUCLEOTIDE SEQUENCE [LARGE SCALE GENOMIC DNA]</scope>
    <source>
        <strain evidence="1">K833</strain>
    </source>
</reference>
<sequence length="70" mass="7902">MDVDLDPKKGRAVLKCCARYKLRTSPVGNGLVDFAVGWPLLADIRNLDGQDCRSYRRSNLVDDPIDKPQR</sequence>
<dbReference type="EMBL" id="LECT01000042">
    <property type="protein sequence ID" value="KLU03026.1"/>
    <property type="molecule type" value="Genomic_DNA"/>
</dbReference>
<dbReference type="STRING" id="595434.RISK_004996"/>
<dbReference type="AlphaFoldDB" id="A0A0J1B993"/>
<dbReference type="Proteomes" id="UP000036367">
    <property type="component" value="Unassembled WGS sequence"/>
</dbReference>
<comment type="caution">
    <text evidence="1">The sequence shown here is derived from an EMBL/GenBank/DDBJ whole genome shotgun (WGS) entry which is preliminary data.</text>
</comment>
<dbReference type="PATRIC" id="fig|595434.4.peg.4738"/>